<dbReference type="OrthoDB" id="6637339at2"/>
<dbReference type="InterPro" id="IPR058827">
    <property type="entry name" value="YbbD_head"/>
</dbReference>
<dbReference type="AlphaFoldDB" id="A0A5J5FWJ0"/>
<comment type="caution">
    <text evidence="2">The sequence shown here is derived from an EMBL/GenBank/DDBJ whole genome shotgun (WGS) entry which is preliminary data.</text>
</comment>
<feature type="domain" description="YbbD head" evidence="1">
    <location>
        <begin position="18"/>
        <end position="67"/>
    </location>
</feature>
<organism evidence="2 3">
    <name type="scientific">Affinibrenneria salicis</name>
    <dbReference type="NCBI Taxonomy" id="2590031"/>
    <lineage>
        <taxon>Bacteria</taxon>
        <taxon>Pseudomonadati</taxon>
        <taxon>Pseudomonadota</taxon>
        <taxon>Gammaproteobacteria</taxon>
        <taxon>Enterobacterales</taxon>
        <taxon>Pectobacteriaceae</taxon>
        <taxon>Affinibrenneria</taxon>
    </lineage>
</organism>
<dbReference type="Proteomes" id="UP000335415">
    <property type="component" value="Unassembled WGS sequence"/>
</dbReference>
<name>A0A5J5FWJ0_9GAMM</name>
<evidence type="ECO:0000259" key="1">
    <source>
        <dbReference type="Pfam" id="PF26610"/>
    </source>
</evidence>
<keyword evidence="3" id="KW-1185">Reference proteome</keyword>
<dbReference type="RefSeq" id="WP_150436397.1">
    <property type="nucleotide sequence ID" value="NZ_VYKJ01000010.1"/>
</dbReference>
<accession>A0A5J5FWJ0</accession>
<dbReference type="Pfam" id="PF26610">
    <property type="entry name" value="YbbD_head"/>
    <property type="match status" value="1"/>
</dbReference>
<protein>
    <recommendedName>
        <fullName evidence="1">YbbD head domain-containing protein</fullName>
    </recommendedName>
</protein>
<evidence type="ECO:0000313" key="3">
    <source>
        <dbReference type="Proteomes" id="UP000335415"/>
    </source>
</evidence>
<evidence type="ECO:0000313" key="2">
    <source>
        <dbReference type="EMBL" id="KAA8997698.1"/>
    </source>
</evidence>
<reference evidence="2 3" key="1">
    <citation type="submission" date="2019-09" db="EMBL/GenBank/DDBJ databases">
        <authorList>
            <person name="Li Y."/>
        </authorList>
    </citation>
    <scope>NUCLEOTIDE SEQUENCE [LARGE SCALE GENOMIC DNA]</scope>
    <source>
        <strain evidence="2 3">L3-3HA</strain>
    </source>
</reference>
<sequence>MKKWLFLLFIITSLSGCDNTTKTYSSYSETLENDSIKSWLPDFFPKNASDIKFMSNLDLNSVSVYFSLPENEGIKLNGTGERMASSDGVNFIRRQDGNITSVLCISSNYNLFNEKNYKHFLLGATNRKGQYYLISVNDEQYNVFC</sequence>
<dbReference type="EMBL" id="VYKJ01000010">
    <property type="protein sequence ID" value="KAA8997698.1"/>
    <property type="molecule type" value="Genomic_DNA"/>
</dbReference>
<proteinExistence type="predicted"/>
<gene>
    <name evidence="2" type="ORF">FJU30_18230</name>
</gene>
<dbReference type="PROSITE" id="PS51257">
    <property type="entry name" value="PROKAR_LIPOPROTEIN"/>
    <property type="match status" value="1"/>
</dbReference>